<dbReference type="SUPFAM" id="SSF49464">
    <property type="entry name" value="Carboxypeptidase regulatory domain-like"/>
    <property type="match status" value="1"/>
</dbReference>
<evidence type="ECO:0000313" key="1">
    <source>
        <dbReference type="EMBL" id="GFE65110.1"/>
    </source>
</evidence>
<dbReference type="PROSITE" id="PS51318">
    <property type="entry name" value="TAT"/>
    <property type="match status" value="1"/>
</dbReference>
<dbReference type="RefSeq" id="WP_159806785.1">
    <property type="nucleotide sequence ID" value="NZ_BLJE01000002.1"/>
</dbReference>
<dbReference type="Proteomes" id="UP000436822">
    <property type="component" value="Unassembled WGS sequence"/>
</dbReference>
<proteinExistence type="predicted"/>
<dbReference type="InterPro" id="IPR008969">
    <property type="entry name" value="CarboxyPept-like_regulatory"/>
</dbReference>
<sequence>MLLNRRSLMLGAAAGLGSIAAKSQFGTAYAQGLGSANALKYEAVDAIPNAGRFHGKLAYSGPPVEPIEMRVTKDSSICGEGVRSVQPLRVAEDGGLADAVVQIRGITRGKPWQPVFDTTKIYQIDCSFQPFVQIGKNTADAEIFNFDPILHNIHAYEVHSGIRRAMFNFSQPKAGQVDFIPLRLRRGHLVTIDCNAHNWMAAWVYTSPSPYIAVTTVEGRFEINDIPPGNYEVVAWHPVLGERTGALTIGPNDDLGFNLVLS</sequence>
<comment type="caution">
    <text evidence="1">The sequence shown here is derived from an EMBL/GenBank/DDBJ whole genome shotgun (WGS) entry which is preliminary data.</text>
</comment>
<dbReference type="AlphaFoldDB" id="A0A6N6JGZ4"/>
<reference evidence="1 2" key="1">
    <citation type="submission" date="2019-12" db="EMBL/GenBank/DDBJ databases">
        <title>Litoreibacter badius sp. nov., a novel bacteriochlorophyll a-containing bacterium in the genus Litoreibacter.</title>
        <authorList>
            <person name="Kanamuro M."/>
            <person name="Takabe Y."/>
            <person name="Mori K."/>
            <person name="Takaichi S."/>
            <person name="Hanada S."/>
        </authorList>
    </citation>
    <scope>NUCLEOTIDE SEQUENCE [LARGE SCALE GENOMIC DNA]</scope>
    <source>
        <strain evidence="1 2">K6</strain>
    </source>
</reference>
<organism evidence="1 2">
    <name type="scientific">Litoreibacter roseus</name>
    <dbReference type="NCBI Taxonomy" id="2601869"/>
    <lineage>
        <taxon>Bacteria</taxon>
        <taxon>Pseudomonadati</taxon>
        <taxon>Pseudomonadota</taxon>
        <taxon>Alphaproteobacteria</taxon>
        <taxon>Rhodobacterales</taxon>
        <taxon>Roseobacteraceae</taxon>
        <taxon>Litoreibacter</taxon>
    </lineage>
</organism>
<evidence type="ECO:0000313" key="2">
    <source>
        <dbReference type="Proteomes" id="UP000436822"/>
    </source>
</evidence>
<keyword evidence="2" id="KW-1185">Reference proteome</keyword>
<protein>
    <recommendedName>
        <fullName evidence="3">Rhamnogalacturonan lyase domain-containing protein</fullName>
    </recommendedName>
</protein>
<evidence type="ECO:0008006" key="3">
    <source>
        <dbReference type="Google" id="ProtNLM"/>
    </source>
</evidence>
<dbReference type="InterPro" id="IPR006311">
    <property type="entry name" value="TAT_signal"/>
</dbReference>
<dbReference type="EMBL" id="BLJE01000002">
    <property type="protein sequence ID" value="GFE65110.1"/>
    <property type="molecule type" value="Genomic_DNA"/>
</dbReference>
<gene>
    <name evidence="1" type="ORF">KIN_21840</name>
</gene>
<dbReference type="OrthoDB" id="9772097at2"/>
<name>A0A6N6JGZ4_9RHOB</name>
<accession>A0A6N6JGZ4</accession>